<gene>
    <name evidence="1" type="ORF">AVL59_39015</name>
    <name evidence="2" type="ORF">J2Z21_001561</name>
</gene>
<keyword evidence="4" id="KW-1185">Reference proteome</keyword>
<dbReference type="Proteomes" id="UP001519309">
    <property type="component" value="Unassembled WGS sequence"/>
</dbReference>
<evidence type="ECO:0000313" key="1">
    <source>
        <dbReference type="EMBL" id="ANP54793.1"/>
    </source>
</evidence>
<dbReference type="OrthoDB" id="8688418at2"/>
<reference evidence="2 4" key="2">
    <citation type="submission" date="2021-03" db="EMBL/GenBank/DDBJ databases">
        <title>Genomic Encyclopedia of Type Strains, Phase IV (KMG-IV): sequencing the most valuable type-strain genomes for metagenomic binning, comparative biology and taxonomic classification.</title>
        <authorList>
            <person name="Goeker M."/>
        </authorList>
    </citation>
    <scope>NUCLEOTIDE SEQUENCE [LARGE SCALE GENOMIC DNA]</scope>
    <source>
        <strain evidence="2 4">DSM 40499</strain>
    </source>
</reference>
<dbReference type="RefSeq" id="WP_067314042.1">
    <property type="nucleotide sequence ID" value="NZ_CP016279.1"/>
</dbReference>
<reference evidence="1 3" key="1">
    <citation type="submission" date="2016-06" db="EMBL/GenBank/DDBJ databases">
        <title>Complete genome sequence of Streptomyces griseochromogenes ATCC 14511, the Blasticidin S producer.</title>
        <authorList>
            <person name="Wu L."/>
        </authorList>
    </citation>
    <scope>NUCLEOTIDE SEQUENCE [LARGE SCALE GENOMIC DNA]</scope>
    <source>
        <strain evidence="1 3">ATCC 14511</strain>
    </source>
</reference>
<name>A0A1B1B7L9_9ACTN</name>
<accession>A0A1B1B7L9</accession>
<dbReference type="KEGG" id="sgs:AVL59_39015"/>
<evidence type="ECO:0000313" key="2">
    <source>
        <dbReference type="EMBL" id="MBP2048636.1"/>
    </source>
</evidence>
<evidence type="ECO:0000313" key="4">
    <source>
        <dbReference type="Proteomes" id="UP001519309"/>
    </source>
</evidence>
<proteinExistence type="predicted"/>
<evidence type="ECO:0000313" key="3">
    <source>
        <dbReference type="Proteomes" id="UP000092659"/>
    </source>
</evidence>
<dbReference type="EMBL" id="JAGGLP010000003">
    <property type="protein sequence ID" value="MBP2048636.1"/>
    <property type="molecule type" value="Genomic_DNA"/>
</dbReference>
<dbReference type="STRING" id="68214.AVL59_39015"/>
<dbReference type="EMBL" id="CP016279">
    <property type="protein sequence ID" value="ANP54793.1"/>
    <property type="molecule type" value="Genomic_DNA"/>
</dbReference>
<sequence>MMETLRDRKDADPRPRPAVVVLGGVMRVRERRWTAGDGFGLEAIRALTASRLDQVGSALMGNWRAE</sequence>
<dbReference type="AlphaFoldDB" id="A0A1B1B7L9"/>
<dbReference type="Proteomes" id="UP000092659">
    <property type="component" value="Chromosome"/>
</dbReference>
<protein>
    <submittedName>
        <fullName evidence="1">Uncharacterized protein</fullName>
    </submittedName>
</protein>
<organism evidence="1 3">
    <name type="scientific">Streptomyces griseochromogenes</name>
    <dbReference type="NCBI Taxonomy" id="68214"/>
    <lineage>
        <taxon>Bacteria</taxon>
        <taxon>Bacillati</taxon>
        <taxon>Actinomycetota</taxon>
        <taxon>Actinomycetes</taxon>
        <taxon>Kitasatosporales</taxon>
        <taxon>Streptomycetaceae</taxon>
        <taxon>Streptomyces</taxon>
    </lineage>
</organism>